<dbReference type="AlphaFoldDB" id="A0A4S4LLG7"/>
<name>A0A4S4LLG7_9AGAM</name>
<gene>
    <name evidence="1" type="ORF">EW146_g7211</name>
</gene>
<dbReference type="SUPFAM" id="SSF52047">
    <property type="entry name" value="RNI-like"/>
    <property type="match status" value="1"/>
</dbReference>
<dbReference type="EMBL" id="SGPL01000399">
    <property type="protein sequence ID" value="THH12962.1"/>
    <property type="molecule type" value="Genomic_DNA"/>
</dbReference>
<reference evidence="1 2" key="1">
    <citation type="submission" date="2019-02" db="EMBL/GenBank/DDBJ databases">
        <title>Genome sequencing of the rare red list fungi Bondarzewia mesenterica.</title>
        <authorList>
            <person name="Buettner E."/>
            <person name="Kellner H."/>
        </authorList>
    </citation>
    <scope>NUCLEOTIDE SEQUENCE [LARGE SCALE GENOMIC DNA]</scope>
    <source>
        <strain evidence="1 2">DSM 108281</strain>
    </source>
</reference>
<evidence type="ECO:0000313" key="1">
    <source>
        <dbReference type="EMBL" id="THH12962.1"/>
    </source>
</evidence>
<dbReference type="Proteomes" id="UP000310158">
    <property type="component" value="Unassembled WGS sequence"/>
</dbReference>
<organism evidence="1 2">
    <name type="scientific">Bondarzewia mesenterica</name>
    <dbReference type="NCBI Taxonomy" id="1095465"/>
    <lineage>
        <taxon>Eukaryota</taxon>
        <taxon>Fungi</taxon>
        <taxon>Dikarya</taxon>
        <taxon>Basidiomycota</taxon>
        <taxon>Agaricomycotina</taxon>
        <taxon>Agaricomycetes</taxon>
        <taxon>Russulales</taxon>
        <taxon>Bondarzewiaceae</taxon>
        <taxon>Bondarzewia</taxon>
    </lineage>
</organism>
<accession>A0A4S4LLG7</accession>
<proteinExistence type="predicted"/>
<sequence length="409" mass="47501">MTIMGYNLNVFVQVFDSTSSLQAVGVTFPPEILGRIIELTLPDPPPCDFVQLKRSPHLPRCTVKERSNERARMLLVLSHVSRYWRAVITSHASLWSSIEAPLNHCSTGERDIVKLCAERSKDTLLRMTNFHDHDLTFLVRESHRLVYLSLYLEPEHYTGNRMHAPQLESLLLASMDPSSFPDLPDFMQSDFPRLRRLWLQGFTSWSKYRFSHLTHLMLSRGEATDPISMIHFLDLLRENAGLELLVLDEVYLTLDHAARPPHPVQLLRLRYLVTNNMYYDTIRNVISLVKVPPTTPARFRMRRVSWQDITQIFSIETYPQLILTNDTVISIVVWQQREMSCFIYNQNYRFEISICESFGIGPGNTPLRFSLPMVDNSQIRELSIEISSKATGWRPLFFPFDSRSHEVDD</sequence>
<keyword evidence="2" id="KW-1185">Reference proteome</keyword>
<dbReference type="OrthoDB" id="3365698at2759"/>
<comment type="caution">
    <text evidence="1">The sequence shown here is derived from an EMBL/GenBank/DDBJ whole genome shotgun (WGS) entry which is preliminary data.</text>
</comment>
<protein>
    <submittedName>
        <fullName evidence="1">Uncharacterized protein</fullName>
    </submittedName>
</protein>
<evidence type="ECO:0000313" key="2">
    <source>
        <dbReference type="Proteomes" id="UP000310158"/>
    </source>
</evidence>